<organism evidence="11 12">
    <name type="scientific">Rickettsia bellii str. RML An4</name>
    <dbReference type="NCBI Taxonomy" id="1359193"/>
    <lineage>
        <taxon>Bacteria</taxon>
        <taxon>Pseudomonadati</taxon>
        <taxon>Pseudomonadota</taxon>
        <taxon>Alphaproteobacteria</taxon>
        <taxon>Rickettsiales</taxon>
        <taxon>Rickettsiaceae</taxon>
        <taxon>Rickettsieae</taxon>
        <taxon>Rickettsia</taxon>
        <taxon>belli group</taxon>
    </lineage>
</organism>
<gene>
    <name evidence="11" type="ORF">RBEAN4_0086</name>
</gene>
<dbReference type="GO" id="GO:0098797">
    <property type="term" value="C:plasma membrane protein complex"/>
    <property type="evidence" value="ECO:0007669"/>
    <property type="project" value="TreeGrafter"/>
</dbReference>
<keyword evidence="7 8" id="KW-0472">Membrane</keyword>
<feature type="transmembrane region" description="Helical" evidence="8">
    <location>
        <begin position="381"/>
        <end position="398"/>
    </location>
</feature>
<evidence type="ECO:0000256" key="6">
    <source>
        <dbReference type="ARBA" id="ARBA00022989"/>
    </source>
</evidence>
<feature type="transmembrane region" description="Helical" evidence="8">
    <location>
        <begin position="272"/>
        <end position="296"/>
    </location>
</feature>
<evidence type="ECO:0000256" key="2">
    <source>
        <dbReference type="ARBA" id="ARBA00005236"/>
    </source>
</evidence>
<evidence type="ECO:0000313" key="11">
    <source>
        <dbReference type="EMBL" id="KJV89119.1"/>
    </source>
</evidence>
<feature type="transmembrane region" description="Helical" evidence="8">
    <location>
        <begin position="317"/>
        <end position="344"/>
    </location>
</feature>
<evidence type="ECO:0000256" key="5">
    <source>
        <dbReference type="ARBA" id="ARBA00022692"/>
    </source>
</evidence>
<evidence type="ECO:0000256" key="1">
    <source>
        <dbReference type="ARBA" id="ARBA00004651"/>
    </source>
</evidence>
<evidence type="ECO:0000256" key="3">
    <source>
        <dbReference type="ARBA" id="ARBA00022448"/>
    </source>
</evidence>
<comment type="subcellular location">
    <subcellularLocation>
        <location evidence="1">Cell membrane</location>
        <topology evidence="1">Multi-pass membrane protein</topology>
    </subcellularLocation>
</comment>
<comment type="caution">
    <text evidence="11">The sequence shown here is derived from an EMBL/GenBank/DDBJ whole genome shotgun (WGS) entry which is preliminary data.</text>
</comment>
<dbReference type="InterPro" id="IPR003838">
    <property type="entry name" value="ABC3_permease_C"/>
</dbReference>
<feature type="domain" description="ABC3 transporter permease C-terminal" evidence="9">
    <location>
        <begin position="275"/>
        <end position="408"/>
    </location>
</feature>
<proteinExistence type="inferred from homology"/>
<dbReference type="Proteomes" id="UP000033661">
    <property type="component" value="Unassembled WGS sequence"/>
</dbReference>
<evidence type="ECO:0000259" key="9">
    <source>
        <dbReference type="Pfam" id="PF02687"/>
    </source>
</evidence>
<evidence type="ECO:0000313" key="12">
    <source>
        <dbReference type="Proteomes" id="UP000033661"/>
    </source>
</evidence>
<dbReference type="PATRIC" id="fig|1359193.3.peg.82"/>
<comment type="similarity">
    <text evidence="2">Belongs to the ABC-4 integral membrane protein family. LolC/E subfamily.</text>
</comment>
<dbReference type="RefSeq" id="WP_045798705.1">
    <property type="nucleotide sequence ID" value="NZ_LAOI01000001.1"/>
</dbReference>
<keyword evidence="5 8" id="KW-0812">Transmembrane</keyword>
<dbReference type="Pfam" id="PF02687">
    <property type="entry name" value="FtsX"/>
    <property type="match status" value="1"/>
</dbReference>
<dbReference type="PANTHER" id="PTHR30489">
    <property type="entry name" value="LIPOPROTEIN-RELEASING SYSTEM TRANSMEMBRANE PROTEIN LOLE"/>
    <property type="match status" value="1"/>
</dbReference>
<feature type="transmembrane region" description="Helical" evidence="8">
    <location>
        <begin position="23"/>
        <end position="49"/>
    </location>
</feature>
<dbReference type="EMBL" id="LAOI01000001">
    <property type="protein sequence ID" value="KJV89119.1"/>
    <property type="molecule type" value="Genomic_DNA"/>
</dbReference>
<evidence type="ECO:0000256" key="7">
    <source>
        <dbReference type="ARBA" id="ARBA00023136"/>
    </source>
</evidence>
<evidence type="ECO:0000256" key="4">
    <source>
        <dbReference type="ARBA" id="ARBA00022475"/>
    </source>
</evidence>
<name>A0A0F3QCI0_RICBE</name>
<protein>
    <submittedName>
        <fullName evidence="11">Liporeleasing system, transmembrane, LolC/E family protein</fullName>
    </submittedName>
</protein>
<evidence type="ECO:0000256" key="8">
    <source>
        <dbReference type="SAM" id="Phobius"/>
    </source>
</evidence>
<dbReference type="GO" id="GO:0042953">
    <property type="term" value="P:lipoprotein transport"/>
    <property type="evidence" value="ECO:0007669"/>
    <property type="project" value="InterPro"/>
</dbReference>
<evidence type="ECO:0000259" key="10">
    <source>
        <dbReference type="Pfam" id="PF12704"/>
    </source>
</evidence>
<sequence>MINNNFIFTVAFRYFKAKKNEKFVSIISGFSLLGVMIGVAALIVVMSVMNGFHTELTKNIIGLNGDIVISPQTSSIDNYEEIKAKLLQQNYVKHVNIIANGQALALGKNNNSGAIIKGIDLNDLKLKNEIFKNVNFGSFDNFHGKNVIALGQGLAANLGVTVNDKVKLISPNSISTAFGSVPRSKEFKVIAIFNSGMYDYDSATILMPLEAAQNFLSLGNNINLIEVNTLHPDKALAYSYKVQLLLGTNLQIFSWQTLNSQFLSALAVERTAMFTILSIIITVAAFNIISSLFMLVKDKTSDIAILRTMGASTNQIMLIFIYNGMFIGLLGTILGLILGIIFSYNIGTIKNFLENITGTKIFEAAVYFLYSLPSEVRSQDIILIASLSIILCFLATIYPSYKASKLNPVDALRYE</sequence>
<dbReference type="GO" id="GO:0044874">
    <property type="term" value="P:lipoprotein localization to outer membrane"/>
    <property type="evidence" value="ECO:0007669"/>
    <property type="project" value="TreeGrafter"/>
</dbReference>
<keyword evidence="12" id="KW-1185">Reference proteome</keyword>
<keyword evidence="3" id="KW-0813">Transport</keyword>
<dbReference type="NCBIfam" id="TIGR02212">
    <property type="entry name" value="lolCE"/>
    <property type="match status" value="1"/>
</dbReference>
<reference evidence="11 12" key="1">
    <citation type="submission" date="2015-02" db="EMBL/GenBank/DDBJ databases">
        <title>Genome Sequencing of Rickettsiales.</title>
        <authorList>
            <person name="Daugherty S.C."/>
            <person name="Su Q."/>
            <person name="Abolude K."/>
            <person name="Beier-Sexton M."/>
            <person name="Carlyon J.A."/>
            <person name="Carter R."/>
            <person name="Day N.P."/>
            <person name="Dumler S.J."/>
            <person name="Dyachenko V."/>
            <person name="Godinez A."/>
            <person name="Kurtti T.J."/>
            <person name="Lichay M."/>
            <person name="Mullins K.E."/>
            <person name="Ott S."/>
            <person name="Pappas-Brown V."/>
            <person name="Paris D.H."/>
            <person name="Patel P."/>
            <person name="Richards A.L."/>
            <person name="Sadzewicz L."/>
            <person name="Sears K."/>
            <person name="Seidman D."/>
            <person name="Sengamalay N."/>
            <person name="Stenos J."/>
            <person name="Tallon L.J."/>
            <person name="Vincent G."/>
            <person name="Fraser C.M."/>
            <person name="Munderloh U."/>
            <person name="Dunning-Hotopp J.C."/>
        </authorList>
    </citation>
    <scope>NUCLEOTIDE SEQUENCE [LARGE SCALE GENOMIC DNA]</scope>
    <source>
        <strain evidence="11 12">RML An4</strain>
    </source>
</reference>
<dbReference type="InterPro" id="IPR051447">
    <property type="entry name" value="Lipoprotein-release_system"/>
</dbReference>
<dbReference type="AlphaFoldDB" id="A0A0F3QCI0"/>
<dbReference type="InterPro" id="IPR011925">
    <property type="entry name" value="LolCE_TM"/>
</dbReference>
<accession>A0A0F3QCI0</accession>
<dbReference type="Pfam" id="PF12704">
    <property type="entry name" value="MacB_PCD"/>
    <property type="match status" value="1"/>
</dbReference>
<dbReference type="InterPro" id="IPR025857">
    <property type="entry name" value="MacB_PCD"/>
</dbReference>
<feature type="domain" description="MacB-like periplasmic core" evidence="10">
    <location>
        <begin position="29"/>
        <end position="227"/>
    </location>
</feature>
<keyword evidence="6 8" id="KW-1133">Transmembrane helix</keyword>
<dbReference type="PANTHER" id="PTHR30489:SF0">
    <property type="entry name" value="LIPOPROTEIN-RELEASING SYSTEM TRANSMEMBRANE PROTEIN LOLE"/>
    <property type="match status" value="1"/>
</dbReference>
<keyword evidence="4" id="KW-1003">Cell membrane</keyword>